<keyword evidence="1 3" id="KW-0808">Transferase</keyword>
<dbReference type="InterPro" id="IPR001296">
    <property type="entry name" value="Glyco_trans_1"/>
</dbReference>
<keyword evidence="4" id="KW-1185">Reference proteome</keyword>
<dbReference type="RefSeq" id="WP_054297122.1">
    <property type="nucleotide sequence ID" value="NZ_JADBEI010000001.1"/>
</dbReference>
<feature type="domain" description="Glycosyl transferase family 1" evidence="2">
    <location>
        <begin position="169"/>
        <end position="322"/>
    </location>
</feature>
<proteinExistence type="predicted"/>
<dbReference type="GO" id="GO:0009103">
    <property type="term" value="P:lipopolysaccharide biosynthetic process"/>
    <property type="evidence" value="ECO:0007669"/>
    <property type="project" value="TreeGrafter"/>
</dbReference>
<gene>
    <name evidence="3" type="ORF">AOZ06_34320</name>
</gene>
<sequence length="353" mass="37689">MITVIHFVVPGDIDDRSVPSGGNVYDRRMGTALGAREVAVTGTWPTPDDTARQELANVLAGFDDDATVLIDGLVACGVPEVVAAHAQRLRLAVLVHLPLADETGLVPDLAADLDARERQTLRAATMVITTSPWAARRVVSHHGLDASRVHAAPPGTDPAPLALGSDGGTRLLCVAAVTRRKGQDRLVEALAQVRDLPFSCELVGSLRRDSEFVLRLNAMIKEHGLVDRITLAGPKTGAELDAAYAAADLFVLPSHTETYGMVLTEALARGLPVLATNVSAIPETVGQAPDGTVPGILTWQFADALRSFLTDEDLRERLRASAHARRATLTDWDTAALHLRDVLAELEEPACRT</sequence>
<dbReference type="Proteomes" id="UP000063699">
    <property type="component" value="Chromosome"/>
</dbReference>
<organism evidence="3 4">
    <name type="scientific">Kibdelosporangium phytohabitans</name>
    <dbReference type="NCBI Taxonomy" id="860235"/>
    <lineage>
        <taxon>Bacteria</taxon>
        <taxon>Bacillati</taxon>
        <taxon>Actinomycetota</taxon>
        <taxon>Actinomycetes</taxon>
        <taxon>Pseudonocardiales</taxon>
        <taxon>Pseudonocardiaceae</taxon>
        <taxon>Kibdelosporangium</taxon>
    </lineage>
</organism>
<evidence type="ECO:0000313" key="3">
    <source>
        <dbReference type="EMBL" id="ALG15268.1"/>
    </source>
</evidence>
<dbReference type="SUPFAM" id="SSF53756">
    <property type="entry name" value="UDP-Glycosyltransferase/glycogen phosphorylase"/>
    <property type="match status" value="1"/>
</dbReference>
<evidence type="ECO:0000259" key="2">
    <source>
        <dbReference type="Pfam" id="PF00534"/>
    </source>
</evidence>
<accession>A0A0N9IFJ4</accession>
<evidence type="ECO:0000256" key="1">
    <source>
        <dbReference type="ARBA" id="ARBA00022679"/>
    </source>
</evidence>
<dbReference type="EMBL" id="CP012752">
    <property type="protein sequence ID" value="ALG15268.1"/>
    <property type="molecule type" value="Genomic_DNA"/>
</dbReference>
<dbReference type="AlphaFoldDB" id="A0A0N9IFJ4"/>
<dbReference type="Pfam" id="PF00534">
    <property type="entry name" value="Glycos_transf_1"/>
    <property type="match status" value="1"/>
</dbReference>
<evidence type="ECO:0000313" key="4">
    <source>
        <dbReference type="Proteomes" id="UP000063699"/>
    </source>
</evidence>
<dbReference type="KEGG" id="kphy:AOZ06_34320"/>
<dbReference type="PANTHER" id="PTHR46401:SF2">
    <property type="entry name" value="GLYCOSYLTRANSFERASE WBBK-RELATED"/>
    <property type="match status" value="1"/>
</dbReference>
<dbReference type="GO" id="GO:0016757">
    <property type="term" value="F:glycosyltransferase activity"/>
    <property type="evidence" value="ECO:0007669"/>
    <property type="project" value="InterPro"/>
</dbReference>
<dbReference type="Gene3D" id="3.40.50.2000">
    <property type="entry name" value="Glycogen Phosphorylase B"/>
    <property type="match status" value="2"/>
</dbReference>
<dbReference type="CDD" id="cd03801">
    <property type="entry name" value="GT4_PimA-like"/>
    <property type="match status" value="1"/>
</dbReference>
<name>A0A0N9IFJ4_9PSEU</name>
<dbReference type="PANTHER" id="PTHR46401">
    <property type="entry name" value="GLYCOSYLTRANSFERASE WBBK-RELATED"/>
    <property type="match status" value="1"/>
</dbReference>
<protein>
    <submittedName>
        <fullName evidence="3">Glycosyl transferase</fullName>
    </submittedName>
</protein>
<reference evidence="3 4" key="1">
    <citation type="submission" date="2015-07" db="EMBL/GenBank/DDBJ databases">
        <title>Genome sequencing of Kibdelosporangium phytohabitans.</title>
        <authorList>
            <person name="Qin S."/>
            <person name="Xing K."/>
        </authorList>
    </citation>
    <scope>NUCLEOTIDE SEQUENCE [LARGE SCALE GENOMIC DNA]</scope>
    <source>
        <strain evidence="3 4">KLBMP1111</strain>
    </source>
</reference>
<dbReference type="STRING" id="860235.AOZ06_34320"/>
<dbReference type="OrthoDB" id="9765330at2"/>